<dbReference type="PROSITE" id="PS50932">
    <property type="entry name" value="HTH_LACI_2"/>
    <property type="match status" value="1"/>
</dbReference>
<dbReference type="CDD" id="cd01392">
    <property type="entry name" value="HTH_LacI"/>
    <property type="match status" value="1"/>
</dbReference>
<dbReference type="Pfam" id="PF00532">
    <property type="entry name" value="Peripla_BP_1"/>
    <property type="match status" value="1"/>
</dbReference>
<dbReference type="SMART" id="SM00354">
    <property type="entry name" value="HTH_LACI"/>
    <property type="match status" value="1"/>
</dbReference>
<evidence type="ECO:0000313" key="5">
    <source>
        <dbReference type="EMBL" id="KAB8129900.1"/>
    </source>
</evidence>
<dbReference type="SUPFAM" id="SSF53822">
    <property type="entry name" value="Periplasmic binding protein-like I"/>
    <property type="match status" value="1"/>
</dbReference>
<dbReference type="InterPro" id="IPR028082">
    <property type="entry name" value="Peripla_BP_I"/>
</dbReference>
<name>A0A7C8KX93_9BACI</name>
<reference evidence="5 6" key="1">
    <citation type="submission" date="2019-10" db="EMBL/GenBank/DDBJ databases">
        <title>Gracilibacillus sp. nov. isolated from rice seeds.</title>
        <authorList>
            <person name="He S."/>
        </authorList>
    </citation>
    <scope>NUCLEOTIDE SEQUENCE [LARGE SCALE GENOMIC DNA]</scope>
    <source>
        <strain evidence="5 6">TD8</strain>
    </source>
</reference>
<dbReference type="PANTHER" id="PTHR30146">
    <property type="entry name" value="LACI-RELATED TRANSCRIPTIONAL REPRESSOR"/>
    <property type="match status" value="1"/>
</dbReference>
<dbReference type="CDD" id="cd06286">
    <property type="entry name" value="PBP1_CcpB-like"/>
    <property type="match status" value="1"/>
</dbReference>
<dbReference type="PRINTS" id="PR00036">
    <property type="entry name" value="HTHLACI"/>
</dbReference>
<dbReference type="EMBL" id="WEID01000073">
    <property type="protein sequence ID" value="KAB8129900.1"/>
    <property type="molecule type" value="Genomic_DNA"/>
</dbReference>
<dbReference type="InterPro" id="IPR001761">
    <property type="entry name" value="Peripla_BP/Lac1_sug-bd_dom"/>
</dbReference>
<comment type="caution">
    <text evidence="5">The sequence shown here is derived from an EMBL/GenBank/DDBJ whole genome shotgun (WGS) entry which is preliminary data.</text>
</comment>
<dbReference type="InterPro" id="IPR000843">
    <property type="entry name" value="HTH_LacI"/>
</dbReference>
<evidence type="ECO:0000313" key="6">
    <source>
        <dbReference type="Proteomes" id="UP000480246"/>
    </source>
</evidence>
<dbReference type="Gene3D" id="1.10.260.40">
    <property type="entry name" value="lambda repressor-like DNA-binding domains"/>
    <property type="match status" value="1"/>
</dbReference>
<dbReference type="InterPro" id="IPR010982">
    <property type="entry name" value="Lambda_DNA-bd_dom_sf"/>
</dbReference>
<dbReference type="PROSITE" id="PS00356">
    <property type="entry name" value="HTH_LACI_1"/>
    <property type="match status" value="1"/>
</dbReference>
<keyword evidence="3" id="KW-0804">Transcription</keyword>
<dbReference type="OrthoDB" id="9798934at2"/>
<gene>
    <name evidence="5" type="ORF">F9U64_14770</name>
</gene>
<dbReference type="Gene3D" id="3.40.50.2300">
    <property type="match status" value="2"/>
</dbReference>
<proteinExistence type="predicted"/>
<dbReference type="Pfam" id="PF00356">
    <property type="entry name" value="LacI"/>
    <property type="match status" value="1"/>
</dbReference>
<feature type="domain" description="HTH lacI-type" evidence="4">
    <location>
        <begin position="2"/>
        <end position="56"/>
    </location>
</feature>
<protein>
    <submittedName>
        <fullName evidence="5">LacI family DNA-binding transcriptional regulator</fullName>
    </submittedName>
</protein>
<evidence type="ECO:0000256" key="3">
    <source>
        <dbReference type="ARBA" id="ARBA00023163"/>
    </source>
</evidence>
<dbReference type="SUPFAM" id="SSF47413">
    <property type="entry name" value="lambda repressor-like DNA-binding domains"/>
    <property type="match status" value="1"/>
</dbReference>
<dbReference type="GO" id="GO:0000976">
    <property type="term" value="F:transcription cis-regulatory region binding"/>
    <property type="evidence" value="ECO:0007669"/>
    <property type="project" value="TreeGrafter"/>
</dbReference>
<keyword evidence="6" id="KW-1185">Reference proteome</keyword>
<dbReference type="AlphaFoldDB" id="A0A7C8KX93"/>
<dbReference type="Proteomes" id="UP000480246">
    <property type="component" value="Unassembled WGS sequence"/>
</dbReference>
<evidence type="ECO:0000259" key="4">
    <source>
        <dbReference type="PROSITE" id="PS50932"/>
    </source>
</evidence>
<evidence type="ECO:0000256" key="1">
    <source>
        <dbReference type="ARBA" id="ARBA00023015"/>
    </source>
</evidence>
<evidence type="ECO:0000256" key="2">
    <source>
        <dbReference type="ARBA" id="ARBA00023125"/>
    </source>
</evidence>
<organism evidence="5 6">
    <name type="scientific">Gracilibacillus oryzae</name>
    <dbReference type="NCBI Taxonomy" id="1672701"/>
    <lineage>
        <taxon>Bacteria</taxon>
        <taxon>Bacillati</taxon>
        <taxon>Bacillota</taxon>
        <taxon>Bacilli</taxon>
        <taxon>Bacillales</taxon>
        <taxon>Bacillaceae</taxon>
        <taxon>Gracilibacillus</taxon>
    </lineage>
</organism>
<dbReference type="GO" id="GO:0003700">
    <property type="term" value="F:DNA-binding transcription factor activity"/>
    <property type="evidence" value="ECO:0007669"/>
    <property type="project" value="TreeGrafter"/>
</dbReference>
<sequence>MTNIRDIAKMAGVSVTTVSRVINNHPYVSEEKRNHVLEVMKKTNYQINMKAVQLSKGKSQMIGVVVPFATNPFFGLLIEGIANQAVKHHFHFVLIQTNYEKEREQEALNMLKHKQIDGLIITSRIAEMQEVEAYVPYGEIVVCENATNNQLISSVYLDHYQVIFRALQYLYNHGHRKIGYCTGRESGANSYYRKKAYKEFLEEKELSYDSSYVFTDNFFFEDGHEIVSKIVSMKNPPTALLVTSDGVAAGILTAGEKVGINVPDELAIIAFDNQPSAKMLDITTFEVPLVQMGEKLFLQAIGKYPIRHEELEVTLIERKTV</sequence>
<dbReference type="RefSeq" id="WP_153405158.1">
    <property type="nucleotide sequence ID" value="NZ_ML762435.1"/>
</dbReference>
<keyword evidence="1" id="KW-0805">Transcription regulation</keyword>
<keyword evidence="2 5" id="KW-0238">DNA-binding</keyword>
<dbReference type="PANTHER" id="PTHR30146:SF105">
    <property type="entry name" value="CATABOLITE CONTROL PROTEIN B"/>
    <property type="match status" value="1"/>
</dbReference>
<accession>A0A7C8KX93</accession>